<accession>A0A2N2F428</accession>
<dbReference type="SUPFAM" id="SSF81301">
    <property type="entry name" value="Nucleotidyltransferase"/>
    <property type="match status" value="1"/>
</dbReference>
<dbReference type="Gene3D" id="3.10.20.30">
    <property type="match status" value="1"/>
</dbReference>
<dbReference type="SMART" id="SM00954">
    <property type="entry name" value="RelA_SpoT"/>
    <property type="match status" value="1"/>
</dbReference>
<dbReference type="InterPro" id="IPR012676">
    <property type="entry name" value="TGS-like"/>
</dbReference>
<proteinExistence type="inferred from homology"/>
<dbReference type="InterPro" id="IPR033655">
    <property type="entry name" value="TGS_RelA/SpoT"/>
</dbReference>
<dbReference type="EMBL" id="PHAO01000001">
    <property type="protein sequence ID" value="PKN02917.1"/>
    <property type="molecule type" value="Genomic_DNA"/>
</dbReference>
<reference evidence="3 4" key="1">
    <citation type="journal article" date="2017" name="ISME J.">
        <title>Potential for microbial H2 and metal transformations associated with novel bacteria and archaea in deep terrestrial subsurface sediments.</title>
        <authorList>
            <person name="Hernsdorf A.W."/>
            <person name="Amano Y."/>
            <person name="Miyakawa K."/>
            <person name="Ise K."/>
            <person name="Suzuki Y."/>
            <person name="Anantharaman K."/>
            <person name="Probst A."/>
            <person name="Burstein D."/>
            <person name="Thomas B.C."/>
            <person name="Banfield J.F."/>
        </authorList>
    </citation>
    <scope>NUCLEOTIDE SEQUENCE [LARGE SCALE GENOMIC DNA]</scope>
    <source>
        <strain evidence="3">HGW-Dojkabacteria-1</strain>
    </source>
</reference>
<evidence type="ECO:0000256" key="1">
    <source>
        <dbReference type="ARBA" id="ARBA00007476"/>
    </source>
</evidence>
<dbReference type="CDD" id="cd05399">
    <property type="entry name" value="NT_Rel-Spo_like"/>
    <property type="match status" value="1"/>
</dbReference>
<dbReference type="InterPro" id="IPR043519">
    <property type="entry name" value="NT_sf"/>
</dbReference>
<dbReference type="GO" id="GO:0015969">
    <property type="term" value="P:guanosine tetraphosphate metabolic process"/>
    <property type="evidence" value="ECO:0007669"/>
    <property type="project" value="InterPro"/>
</dbReference>
<dbReference type="Gene3D" id="3.30.460.10">
    <property type="entry name" value="Beta Polymerase, domain 2"/>
    <property type="match status" value="1"/>
</dbReference>
<dbReference type="Pfam" id="PF13328">
    <property type="entry name" value="HD_4"/>
    <property type="match status" value="1"/>
</dbReference>
<dbReference type="SUPFAM" id="SSF81271">
    <property type="entry name" value="TGS-like"/>
    <property type="match status" value="1"/>
</dbReference>
<dbReference type="CDD" id="cd01668">
    <property type="entry name" value="TGS_RSH"/>
    <property type="match status" value="1"/>
</dbReference>
<feature type="domain" description="TGS" evidence="2">
    <location>
        <begin position="393"/>
        <end position="456"/>
    </location>
</feature>
<dbReference type="Pfam" id="PF02824">
    <property type="entry name" value="TGS"/>
    <property type="match status" value="1"/>
</dbReference>
<organism evidence="3 4">
    <name type="scientific">Candidatus Dojkabacteria bacterium HGW-Dojkabacteria-1</name>
    <dbReference type="NCBI Taxonomy" id="2013761"/>
    <lineage>
        <taxon>Bacteria</taxon>
        <taxon>Candidatus Dojkabacteria</taxon>
    </lineage>
</organism>
<sequence length="487" mass="55908">MNNTLELEKELIQSSPKKFQEKILEALDFAKQYHKGQTRLSGEEYVNHTIRVAKTLANMGLETNTIIGGLFHNVLTKNEEKRDSLSKEITNKFGEDVLFLIKECDAISRATGSTDTDYPIINKYILNSAKDLRPILIKLADTLDNVRTIEYMPSERVGSKIQKVFKIYGPLAEYLNLNRMKKELEEKALQIYRPEEYEIIKKMLEQNGFTTEIRDKYITYLEELLKGIPGEQSVHGRVKSIYSIYNKQKKYLKEGASISIANIPDLLAFRVITESEEECFKMLELVMDNGEIITEDFDDYITHPKPNGYKALQGPIILPEVSKNIIELQIMTQDMYYHNTYGPASHIAYKESQSRYAKATDKYNWVEKIHKEIDKNISNREEKISYPIQVDIFTENVYAFTPKGKIIQLDKGDTVVDFAYLVHTDIGNSMVSAKVNGLPVKLNYVITTGDTIEIKTQSGKRTVNPDWVAYANSPSTKSKIQKTWKKT</sequence>
<comment type="similarity">
    <text evidence="1">Belongs to the RelA/SpoT family.</text>
</comment>
<evidence type="ECO:0000313" key="4">
    <source>
        <dbReference type="Proteomes" id="UP000233417"/>
    </source>
</evidence>
<evidence type="ECO:0000313" key="3">
    <source>
        <dbReference type="EMBL" id="PKN02917.1"/>
    </source>
</evidence>
<evidence type="ECO:0000259" key="2">
    <source>
        <dbReference type="PROSITE" id="PS51880"/>
    </source>
</evidence>
<dbReference type="PANTHER" id="PTHR21262">
    <property type="entry name" value="GUANOSINE-3',5'-BIS DIPHOSPHATE 3'-PYROPHOSPHOHYDROLASE"/>
    <property type="match status" value="1"/>
</dbReference>
<protein>
    <recommendedName>
        <fullName evidence="2">TGS domain-containing protein</fullName>
    </recommendedName>
</protein>
<dbReference type="SUPFAM" id="SSF109604">
    <property type="entry name" value="HD-domain/PDEase-like"/>
    <property type="match status" value="1"/>
</dbReference>
<gene>
    <name evidence="3" type="ORF">CVU76_02740</name>
</gene>
<dbReference type="FunFam" id="3.10.20.30:FF:000002">
    <property type="entry name" value="GTP pyrophosphokinase (RelA/SpoT)"/>
    <property type="match status" value="1"/>
</dbReference>
<dbReference type="Proteomes" id="UP000233417">
    <property type="component" value="Unassembled WGS sequence"/>
</dbReference>
<dbReference type="InterPro" id="IPR007685">
    <property type="entry name" value="RelA_SpoT"/>
</dbReference>
<dbReference type="Pfam" id="PF04607">
    <property type="entry name" value="RelA_SpoT"/>
    <property type="match status" value="1"/>
</dbReference>
<dbReference type="InterPro" id="IPR004095">
    <property type="entry name" value="TGS"/>
</dbReference>
<dbReference type="AlphaFoldDB" id="A0A2N2F428"/>
<dbReference type="GO" id="GO:0005886">
    <property type="term" value="C:plasma membrane"/>
    <property type="evidence" value="ECO:0007669"/>
    <property type="project" value="TreeGrafter"/>
</dbReference>
<dbReference type="InterPro" id="IPR012675">
    <property type="entry name" value="Beta-grasp_dom_sf"/>
</dbReference>
<dbReference type="Gene3D" id="1.10.3210.10">
    <property type="entry name" value="Hypothetical protein af1432"/>
    <property type="match status" value="1"/>
</dbReference>
<name>A0A2N2F428_9BACT</name>
<dbReference type="PROSITE" id="PS51880">
    <property type="entry name" value="TGS"/>
    <property type="match status" value="1"/>
</dbReference>
<dbReference type="PANTHER" id="PTHR21262:SF31">
    <property type="entry name" value="GTP PYROPHOSPHOKINASE"/>
    <property type="match status" value="1"/>
</dbReference>
<comment type="caution">
    <text evidence="3">The sequence shown here is derived from an EMBL/GenBank/DDBJ whole genome shotgun (WGS) entry which is preliminary data.</text>
</comment>